<dbReference type="GO" id="GO:0005262">
    <property type="term" value="F:calcium channel activity"/>
    <property type="evidence" value="ECO:0007669"/>
    <property type="project" value="UniProtKB-KW"/>
</dbReference>
<feature type="repeat" description="ANK" evidence="13">
    <location>
        <begin position="170"/>
        <end position="202"/>
    </location>
</feature>
<evidence type="ECO:0000256" key="2">
    <source>
        <dbReference type="ARBA" id="ARBA00022448"/>
    </source>
</evidence>
<keyword evidence="10" id="KW-0406">Ion transport</keyword>
<keyword evidence="2" id="KW-0813">Transport</keyword>
<dbReference type="InterPro" id="IPR005821">
    <property type="entry name" value="Ion_trans_dom"/>
</dbReference>
<proteinExistence type="predicted"/>
<evidence type="ECO:0000256" key="12">
    <source>
        <dbReference type="ARBA" id="ARBA00023303"/>
    </source>
</evidence>
<evidence type="ECO:0000256" key="1">
    <source>
        <dbReference type="ARBA" id="ARBA00004651"/>
    </source>
</evidence>
<evidence type="ECO:0000256" key="14">
    <source>
        <dbReference type="SAM" id="MobiDB-lite"/>
    </source>
</evidence>
<feature type="compositionally biased region" description="Low complexity" evidence="14">
    <location>
        <begin position="893"/>
        <end position="905"/>
    </location>
</feature>
<dbReference type="GO" id="GO:0098703">
    <property type="term" value="P:calcium ion import across plasma membrane"/>
    <property type="evidence" value="ECO:0007669"/>
    <property type="project" value="TreeGrafter"/>
</dbReference>
<keyword evidence="13" id="KW-0040">ANK repeat</keyword>
<evidence type="ECO:0000256" key="11">
    <source>
        <dbReference type="ARBA" id="ARBA00023136"/>
    </source>
</evidence>
<dbReference type="PROSITE" id="PS50088">
    <property type="entry name" value="ANK_REPEAT"/>
    <property type="match status" value="2"/>
</dbReference>
<keyword evidence="6 15" id="KW-0812">Transmembrane</keyword>
<feature type="transmembrane region" description="Helical" evidence="15">
    <location>
        <begin position="615"/>
        <end position="637"/>
    </location>
</feature>
<dbReference type="Proteomes" id="UP001497497">
    <property type="component" value="Unassembled WGS sequence"/>
</dbReference>
<evidence type="ECO:0000256" key="4">
    <source>
        <dbReference type="ARBA" id="ARBA00022568"/>
    </source>
</evidence>
<keyword evidence="9 15" id="KW-1133">Transmembrane helix</keyword>
<dbReference type="Pfam" id="PF00023">
    <property type="entry name" value="Ank"/>
    <property type="match status" value="1"/>
</dbReference>
<evidence type="ECO:0000259" key="16">
    <source>
        <dbReference type="Pfam" id="PF00520"/>
    </source>
</evidence>
<feature type="transmembrane region" description="Helical" evidence="15">
    <location>
        <begin position="499"/>
        <end position="517"/>
    </location>
</feature>
<evidence type="ECO:0000313" key="18">
    <source>
        <dbReference type="Proteomes" id="UP001497497"/>
    </source>
</evidence>
<name>A0AAV2HFF5_LYMST</name>
<gene>
    <name evidence="17" type="ORF">GSLYS_00006140001</name>
</gene>
<dbReference type="PROSITE" id="PS50297">
    <property type="entry name" value="ANK_REP_REGION"/>
    <property type="match status" value="2"/>
</dbReference>
<dbReference type="PANTHER" id="PTHR10582:SF2">
    <property type="entry name" value="INACTIVE"/>
    <property type="match status" value="1"/>
</dbReference>
<protein>
    <recommendedName>
        <fullName evidence="16">Ion transport domain-containing protein</fullName>
    </recommendedName>
</protein>
<feature type="region of interest" description="Disordered" evidence="14">
    <location>
        <begin position="858"/>
        <end position="907"/>
    </location>
</feature>
<keyword evidence="11 15" id="KW-0472">Membrane</keyword>
<feature type="compositionally biased region" description="Basic residues" evidence="14">
    <location>
        <begin position="994"/>
        <end position="1014"/>
    </location>
</feature>
<feature type="compositionally biased region" description="Polar residues" evidence="14">
    <location>
        <begin position="1017"/>
        <end position="1035"/>
    </location>
</feature>
<dbReference type="InterPro" id="IPR036770">
    <property type="entry name" value="Ankyrin_rpt-contain_sf"/>
</dbReference>
<accession>A0AAV2HFF5</accession>
<keyword evidence="18" id="KW-1185">Reference proteome</keyword>
<sequence>MGSLLCHHKDKDDGWKQQNKEMVENPAYKFANLARGGSLIDAYNEQGPLKVKSMAENEMSKFFYHEDGKAHTISREEFIAWQRRYMRRVAGLDDEKVSDEEILADYEEHHFNKVGPHEACWDLNKRGGVGETPFHLLYLMDSPVHFEVAKILLKMYPNLSLDVYEGEEYYGESALHIAIVVGDFDSVQLLVEAGAKVNQRATGRFFLPEDQKKGPSENTNYAGYAYYGEYPLAFAACLGNKDMYDYLLEHGADPNLQDSFGNTVLHMVVIADRSDMYRYAVRHHKIRAITNIKNKQNLSPLTLACKLGRHSIFREMLDLDSIELWRFSTTMCSVHPLSTLDSIGPDGSTNWNSALMIIVNGEEEDHLEMLEGGVMRQLLIEKWKTFARQRFIIRLIFATIHLVLFSVAIYTRPEGNSLLSYNGPVDAVRNLVRFTSEIVVCLSCVATVSYEVMEISTQGMRTFFKNLTHAPAQTVYLLSCLLVLACVPFRILRRPDIEDILLTLAAPCSWFFLLFFARGHILTGPFVTMIYKMCAGDLFRFAIIYIIFLFGFTQDFYFLFRDVDPPSPNDNSEDGQDVKQFYTLVDTTLYLFQMTLGEFKYGVFGKAHYAPLTKIVFALFMILVPILLLNMLIAMMGNTYTQVISKSTKEWWKQWAKIVIVLERGISKKKLIEYQKSYSVKLAGKPPPNDGSPPPPDERALVVIKLCEKSRAKRRKGAVLRWKMFGKEIIRQRKMWQKKNNESQPFALSQSMTKGQLEDDNALSSTVAQLAWEKDIDLTKGHPFVADADYITPRSPSLNSPTHRYSPVHLGNGSASFYNNTSGSELKEIPSVQITLGPVKKKSYLVYNRVAPLFSPRTDQEETTFSDISDGINARLGPENVDFSPPEYPGGHQSSQQASLLQNNSDPSWQDGAVELSRWADKTSDIEPLQISIKRKLAKHQDRKSQFTFTNPLAMGRNASDLGLDNDRESQASSQTGQMIPDSCWTEESIPNTRKNKVKRKLKKSKVRSKKKHQETKGSNSSSLTLIDSGGSSKA</sequence>
<evidence type="ECO:0000256" key="10">
    <source>
        <dbReference type="ARBA" id="ARBA00023065"/>
    </source>
</evidence>
<keyword evidence="5" id="KW-0107">Calcium channel</keyword>
<dbReference type="Gene3D" id="1.25.40.20">
    <property type="entry name" value="Ankyrin repeat-containing domain"/>
    <property type="match status" value="1"/>
</dbReference>
<dbReference type="FunFam" id="1.25.40.20:FF:000185">
    <property type="entry name" value="OSMotic avoidance abnormal family member"/>
    <property type="match status" value="1"/>
</dbReference>
<organism evidence="17 18">
    <name type="scientific">Lymnaea stagnalis</name>
    <name type="common">Great pond snail</name>
    <name type="synonym">Helix stagnalis</name>
    <dbReference type="NCBI Taxonomy" id="6523"/>
    <lineage>
        <taxon>Eukaryota</taxon>
        <taxon>Metazoa</taxon>
        <taxon>Spiralia</taxon>
        <taxon>Lophotrochozoa</taxon>
        <taxon>Mollusca</taxon>
        <taxon>Gastropoda</taxon>
        <taxon>Heterobranchia</taxon>
        <taxon>Euthyneura</taxon>
        <taxon>Panpulmonata</taxon>
        <taxon>Hygrophila</taxon>
        <taxon>Lymnaeoidea</taxon>
        <taxon>Lymnaeidae</taxon>
        <taxon>Lymnaea</taxon>
    </lineage>
</organism>
<evidence type="ECO:0000256" key="5">
    <source>
        <dbReference type="ARBA" id="ARBA00022673"/>
    </source>
</evidence>
<dbReference type="Pfam" id="PF00520">
    <property type="entry name" value="Ion_trans"/>
    <property type="match status" value="1"/>
</dbReference>
<feature type="region of interest" description="Disordered" evidence="14">
    <location>
        <begin position="940"/>
        <end position="1035"/>
    </location>
</feature>
<evidence type="ECO:0000256" key="8">
    <source>
        <dbReference type="ARBA" id="ARBA00022837"/>
    </source>
</evidence>
<comment type="subcellular location">
    <subcellularLocation>
        <location evidence="1">Cell membrane</location>
        <topology evidence="1">Multi-pass membrane protein</topology>
    </subcellularLocation>
</comment>
<dbReference type="SUPFAM" id="SSF48403">
    <property type="entry name" value="Ankyrin repeat"/>
    <property type="match status" value="1"/>
</dbReference>
<evidence type="ECO:0000256" key="7">
    <source>
        <dbReference type="ARBA" id="ARBA00022737"/>
    </source>
</evidence>
<feature type="repeat" description="ANK" evidence="13">
    <location>
        <begin position="227"/>
        <end position="259"/>
    </location>
</feature>
<dbReference type="Pfam" id="PF12796">
    <property type="entry name" value="Ank_2"/>
    <property type="match status" value="1"/>
</dbReference>
<feature type="transmembrane region" description="Helical" evidence="15">
    <location>
        <begin position="538"/>
        <end position="560"/>
    </location>
</feature>
<dbReference type="EMBL" id="CAXITT010000105">
    <property type="protein sequence ID" value="CAL1532061.1"/>
    <property type="molecule type" value="Genomic_DNA"/>
</dbReference>
<reference evidence="17 18" key="1">
    <citation type="submission" date="2024-04" db="EMBL/GenBank/DDBJ databases">
        <authorList>
            <consortium name="Genoscope - CEA"/>
            <person name="William W."/>
        </authorList>
    </citation>
    <scope>NUCLEOTIDE SEQUENCE [LARGE SCALE GENOMIC DNA]</scope>
</reference>
<dbReference type="AlphaFoldDB" id="A0AAV2HFF5"/>
<keyword evidence="7" id="KW-0677">Repeat</keyword>
<keyword evidence="8" id="KW-0106">Calcium</keyword>
<dbReference type="PANTHER" id="PTHR10582">
    <property type="entry name" value="TRANSIENT RECEPTOR POTENTIAL ION CHANNEL PROTEIN"/>
    <property type="match status" value="1"/>
</dbReference>
<evidence type="ECO:0000256" key="6">
    <source>
        <dbReference type="ARBA" id="ARBA00022692"/>
    </source>
</evidence>
<feature type="domain" description="Ion transport" evidence="16">
    <location>
        <begin position="439"/>
        <end position="646"/>
    </location>
</feature>
<evidence type="ECO:0000313" key="17">
    <source>
        <dbReference type="EMBL" id="CAL1532061.1"/>
    </source>
</evidence>
<keyword evidence="3" id="KW-1003">Cell membrane</keyword>
<keyword evidence="12" id="KW-0407">Ion channel</keyword>
<evidence type="ECO:0000256" key="15">
    <source>
        <dbReference type="SAM" id="Phobius"/>
    </source>
</evidence>
<evidence type="ECO:0000256" key="9">
    <source>
        <dbReference type="ARBA" id="ARBA00022989"/>
    </source>
</evidence>
<dbReference type="GO" id="GO:0005886">
    <property type="term" value="C:plasma membrane"/>
    <property type="evidence" value="ECO:0007669"/>
    <property type="project" value="UniProtKB-SubCell"/>
</dbReference>
<dbReference type="InterPro" id="IPR002110">
    <property type="entry name" value="Ankyrin_rpt"/>
</dbReference>
<comment type="caution">
    <text evidence="17">The sequence shown here is derived from an EMBL/GenBank/DDBJ whole genome shotgun (WGS) entry which is preliminary data.</text>
</comment>
<dbReference type="SMART" id="SM00248">
    <property type="entry name" value="ANK"/>
    <property type="match status" value="5"/>
</dbReference>
<evidence type="ECO:0000256" key="3">
    <source>
        <dbReference type="ARBA" id="ARBA00022475"/>
    </source>
</evidence>
<evidence type="ECO:0000256" key="13">
    <source>
        <dbReference type="PROSITE-ProRule" id="PRU00023"/>
    </source>
</evidence>
<feature type="transmembrane region" description="Helical" evidence="15">
    <location>
        <begin position="391"/>
        <end position="411"/>
    </location>
</feature>
<dbReference type="Gene3D" id="1.10.287.70">
    <property type="match status" value="1"/>
</dbReference>
<feature type="transmembrane region" description="Helical" evidence="15">
    <location>
        <begin position="474"/>
        <end position="493"/>
    </location>
</feature>
<keyword evidence="4" id="KW-0109">Calcium transport</keyword>
<dbReference type="InterPro" id="IPR024862">
    <property type="entry name" value="TRPV"/>
</dbReference>